<organism evidence="1 2">
    <name type="scientific">Diversispora epigaea</name>
    <dbReference type="NCBI Taxonomy" id="1348612"/>
    <lineage>
        <taxon>Eukaryota</taxon>
        <taxon>Fungi</taxon>
        <taxon>Fungi incertae sedis</taxon>
        <taxon>Mucoromycota</taxon>
        <taxon>Glomeromycotina</taxon>
        <taxon>Glomeromycetes</taxon>
        <taxon>Diversisporales</taxon>
        <taxon>Diversisporaceae</taxon>
        <taxon>Diversispora</taxon>
    </lineage>
</organism>
<keyword evidence="2" id="KW-1185">Reference proteome</keyword>
<name>A0A397I453_9GLOM</name>
<protein>
    <recommendedName>
        <fullName evidence="3">Tc1-like transposase DDE domain-containing protein</fullName>
    </recommendedName>
</protein>
<gene>
    <name evidence="1" type="ORF">Glove_276g15</name>
</gene>
<evidence type="ECO:0000313" key="1">
    <source>
        <dbReference type="EMBL" id="RHZ69952.1"/>
    </source>
</evidence>
<dbReference type="GO" id="GO:0003676">
    <property type="term" value="F:nucleic acid binding"/>
    <property type="evidence" value="ECO:0007669"/>
    <property type="project" value="InterPro"/>
</dbReference>
<dbReference type="Gene3D" id="3.30.420.10">
    <property type="entry name" value="Ribonuclease H-like superfamily/Ribonuclease H"/>
    <property type="match status" value="1"/>
</dbReference>
<dbReference type="Proteomes" id="UP000266861">
    <property type="component" value="Unassembled WGS sequence"/>
</dbReference>
<dbReference type="STRING" id="1348612.A0A397I453"/>
<dbReference type="InterPro" id="IPR036397">
    <property type="entry name" value="RNaseH_sf"/>
</dbReference>
<sequence>MKPKKYIDKDTLIQELLYGKQHNVTIIISFAIVMKNQHELSRQLQEKFNESTGKEVEMMIWWLPKENHDINYLDPTVKNGGGGVMMWGVFLEFEEENREYLFQQDSTPIHTSAKTQNFIQVKIPLLPWPEQSPDLNLIGHLWDELEHCIRAKKEMQEFEMFLQECWSQIKK</sequence>
<accession>A0A397I453</accession>
<dbReference type="EMBL" id="PQFF01000253">
    <property type="protein sequence ID" value="RHZ69952.1"/>
    <property type="molecule type" value="Genomic_DNA"/>
</dbReference>
<proteinExistence type="predicted"/>
<reference evidence="1 2" key="1">
    <citation type="submission" date="2018-08" db="EMBL/GenBank/DDBJ databases">
        <title>Genome and evolution of the arbuscular mycorrhizal fungus Diversispora epigaea (formerly Glomus versiforme) and its bacterial endosymbionts.</title>
        <authorList>
            <person name="Sun X."/>
            <person name="Fei Z."/>
            <person name="Harrison M."/>
        </authorList>
    </citation>
    <scope>NUCLEOTIDE SEQUENCE [LARGE SCALE GENOMIC DNA]</scope>
    <source>
        <strain evidence="1 2">IT104</strain>
    </source>
</reference>
<dbReference type="AlphaFoldDB" id="A0A397I453"/>
<dbReference type="OrthoDB" id="2446457at2759"/>
<evidence type="ECO:0000313" key="2">
    <source>
        <dbReference type="Proteomes" id="UP000266861"/>
    </source>
</evidence>
<evidence type="ECO:0008006" key="3">
    <source>
        <dbReference type="Google" id="ProtNLM"/>
    </source>
</evidence>
<comment type="caution">
    <text evidence="1">The sequence shown here is derived from an EMBL/GenBank/DDBJ whole genome shotgun (WGS) entry which is preliminary data.</text>
</comment>